<evidence type="ECO:0000313" key="2">
    <source>
        <dbReference type="Proteomes" id="UP000034739"/>
    </source>
</evidence>
<protein>
    <submittedName>
        <fullName evidence="1">Uncharacterized protein</fullName>
    </submittedName>
</protein>
<sequence>MRDAKEQNHAYLFSLSSGFQRHVGMFYSMFEGMRQRYPNQDAYYFILPETHAGVSLGSHKELRTENIMDFLCRGFPNETALIMRTSMPFFETTLSQKGNLGTTPEGIPLGGMEFFLTLLDTYELYKDEGRIFAPAMIGITLPMLTRSTPSLVDFYRRSHELPSSVLDSLDFAPALEVTSSADKLARRIGTFQAAMKVLAITEQDIRNLFSRTQFEFGIPEAFGFEDSNTPII</sequence>
<gene>
    <name evidence="1" type="ORF">UY16_C0022G0013</name>
</gene>
<dbReference type="EMBL" id="LCOY01000022">
    <property type="protein sequence ID" value="KKU87613.1"/>
    <property type="molecule type" value="Genomic_DNA"/>
</dbReference>
<proteinExistence type="predicted"/>
<organism evidence="1 2">
    <name type="scientific">Candidatus Gottesmanbacteria bacterium GW2011_GWA2_47_9</name>
    <dbReference type="NCBI Taxonomy" id="1618445"/>
    <lineage>
        <taxon>Bacteria</taxon>
        <taxon>Candidatus Gottesmaniibacteriota</taxon>
    </lineage>
</organism>
<evidence type="ECO:0000313" key="1">
    <source>
        <dbReference type="EMBL" id="KKU87613.1"/>
    </source>
</evidence>
<dbReference type="Proteomes" id="UP000034739">
    <property type="component" value="Unassembled WGS sequence"/>
</dbReference>
<reference evidence="1 2" key="1">
    <citation type="journal article" date="2015" name="Nature">
        <title>rRNA introns, odd ribosomes, and small enigmatic genomes across a large radiation of phyla.</title>
        <authorList>
            <person name="Brown C.T."/>
            <person name="Hug L.A."/>
            <person name="Thomas B.C."/>
            <person name="Sharon I."/>
            <person name="Castelle C.J."/>
            <person name="Singh A."/>
            <person name="Wilkins M.J."/>
            <person name="Williams K.H."/>
            <person name="Banfield J.F."/>
        </authorList>
    </citation>
    <scope>NUCLEOTIDE SEQUENCE [LARGE SCALE GENOMIC DNA]</scope>
</reference>
<name>A0A0G1WBD6_9BACT</name>
<comment type="caution">
    <text evidence="1">The sequence shown here is derived from an EMBL/GenBank/DDBJ whole genome shotgun (WGS) entry which is preliminary data.</text>
</comment>
<dbReference type="AlphaFoldDB" id="A0A0G1WBD6"/>
<accession>A0A0G1WBD6</accession>